<accession>A0A699KAS4</accession>
<protein>
    <submittedName>
        <fullName evidence="2">Putative reverse transcriptase domain-containing protein</fullName>
    </submittedName>
</protein>
<feature type="region of interest" description="Disordered" evidence="1">
    <location>
        <begin position="153"/>
        <end position="174"/>
    </location>
</feature>
<keyword evidence="2" id="KW-0695">RNA-directed DNA polymerase</keyword>
<sequence>MPILLTFKKALEQVRRLHAMNVEIKGTTGETVPGATPVARAPYRLSPSGMKDLSEQLKELSDKGFIRPSSSPWGAPVLIVKKKDGSFRMCIDYRELNKLTASELAIPNFTLADWRSTLWPIERLEWCSLDARMIAVIVGEFDQRQHFSFARDPKTNRRWPNRPRKDFEDKNKVE</sequence>
<comment type="caution">
    <text evidence="2">The sequence shown here is derived from an EMBL/GenBank/DDBJ whole genome shotgun (WGS) entry which is preliminary data.</text>
</comment>
<dbReference type="PANTHER" id="PTHR15503:SF45">
    <property type="entry name" value="RNA-DIRECTED DNA POLYMERASE HOMOLOG"/>
    <property type="match status" value="1"/>
</dbReference>
<evidence type="ECO:0000313" key="2">
    <source>
        <dbReference type="EMBL" id="GFA85000.1"/>
    </source>
</evidence>
<dbReference type="SUPFAM" id="SSF56672">
    <property type="entry name" value="DNA/RNA polymerases"/>
    <property type="match status" value="1"/>
</dbReference>
<organism evidence="2">
    <name type="scientific">Tanacetum cinerariifolium</name>
    <name type="common">Dalmatian daisy</name>
    <name type="synonym">Chrysanthemum cinerariifolium</name>
    <dbReference type="NCBI Taxonomy" id="118510"/>
    <lineage>
        <taxon>Eukaryota</taxon>
        <taxon>Viridiplantae</taxon>
        <taxon>Streptophyta</taxon>
        <taxon>Embryophyta</taxon>
        <taxon>Tracheophyta</taxon>
        <taxon>Spermatophyta</taxon>
        <taxon>Magnoliopsida</taxon>
        <taxon>eudicotyledons</taxon>
        <taxon>Gunneridae</taxon>
        <taxon>Pentapetalae</taxon>
        <taxon>asterids</taxon>
        <taxon>campanulids</taxon>
        <taxon>Asterales</taxon>
        <taxon>Asteraceae</taxon>
        <taxon>Asteroideae</taxon>
        <taxon>Anthemideae</taxon>
        <taxon>Anthemidinae</taxon>
        <taxon>Tanacetum</taxon>
    </lineage>
</organism>
<dbReference type="Gene3D" id="3.10.10.10">
    <property type="entry name" value="HIV Type 1 Reverse Transcriptase, subunit A, domain 1"/>
    <property type="match status" value="1"/>
</dbReference>
<keyword evidence="2" id="KW-0548">Nucleotidyltransferase</keyword>
<dbReference type="EMBL" id="BKCJ010500108">
    <property type="protein sequence ID" value="GFA85000.1"/>
    <property type="molecule type" value="Genomic_DNA"/>
</dbReference>
<proteinExistence type="predicted"/>
<dbReference type="InterPro" id="IPR043502">
    <property type="entry name" value="DNA/RNA_pol_sf"/>
</dbReference>
<dbReference type="AlphaFoldDB" id="A0A699KAS4"/>
<reference evidence="2" key="1">
    <citation type="journal article" date="2019" name="Sci. Rep.">
        <title>Draft genome of Tanacetum cinerariifolium, the natural source of mosquito coil.</title>
        <authorList>
            <person name="Yamashiro T."/>
            <person name="Shiraishi A."/>
            <person name="Satake H."/>
            <person name="Nakayama K."/>
        </authorList>
    </citation>
    <scope>NUCLEOTIDE SEQUENCE</scope>
</reference>
<keyword evidence="2" id="KW-0808">Transferase</keyword>
<dbReference type="InterPro" id="IPR032567">
    <property type="entry name" value="RTL1-rel"/>
</dbReference>
<dbReference type="PANTHER" id="PTHR15503">
    <property type="entry name" value="LDOC1 RELATED"/>
    <property type="match status" value="1"/>
</dbReference>
<dbReference type="GO" id="GO:0003964">
    <property type="term" value="F:RNA-directed DNA polymerase activity"/>
    <property type="evidence" value="ECO:0007669"/>
    <property type="project" value="UniProtKB-KW"/>
</dbReference>
<feature type="compositionally biased region" description="Basic and acidic residues" evidence="1">
    <location>
        <begin position="163"/>
        <end position="174"/>
    </location>
</feature>
<name>A0A699KAS4_TANCI</name>
<evidence type="ECO:0000256" key="1">
    <source>
        <dbReference type="SAM" id="MobiDB-lite"/>
    </source>
</evidence>
<gene>
    <name evidence="2" type="ORF">Tci_656972</name>
</gene>